<keyword evidence="3" id="KW-1185">Reference proteome</keyword>
<dbReference type="AlphaFoldDB" id="A0A8J6C1F0"/>
<feature type="compositionally biased region" description="Acidic residues" evidence="1">
    <location>
        <begin position="138"/>
        <end position="161"/>
    </location>
</feature>
<evidence type="ECO:0000313" key="3">
    <source>
        <dbReference type="Proteomes" id="UP000751190"/>
    </source>
</evidence>
<feature type="region of interest" description="Disordered" evidence="1">
    <location>
        <begin position="638"/>
        <end position="673"/>
    </location>
</feature>
<feature type="compositionally biased region" description="Basic and acidic residues" evidence="1">
    <location>
        <begin position="563"/>
        <end position="573"/>
    </location>
</feature>
<feature type="region of interest" description="Disordered" evidence="1">
    <location>
        <begin position="553"/>
        <end position="578"/>
    </location>
</feature>
<dbReference type="EMBL" id="JAGTXO010000068">
    <property type="protein sequence ID" value="KAG8457509.1"/>
    <property type="molecule type" value="Genomic_DNA"/>
</dbReference>
<sequence length="673" mass="70297">MAAPARRRWWPGRRALRPCLYAVLAANVALASLQMFRAHAHIRLQRGGPWAGAGADGSAGGSGVELPSRAAFLAARAGERAEVVDIDAAELRKARLTYEENARLARLRDGGVALPAGAVRHAPASAPSDGDGPHDGEADWDDDGEADWDDDGEADWDDDGGDAQFESADAEAPRRPLREYAFEIGGVSAVHVLVTTLLLGQANLPALVEARLRLFTRLTVPSVKRQGCCGHAQPAPFLWLVYADPALPADVQRRLVASLRSHGHFLLLFTRELVFLRSVSAQLRFASEAVGESLAGLEHADRYISTRLDSDDALAADYVRQVQLRLPLMAAGEGGQGARSFSLFVCASTRLRWASSLHNLLHGELRRVGPADGGSVGCVTAGLSLLTVGYFNASVLALPKDTMGAHNTEVLPLGDDWALQTASAASAALDPRAARDMFAARAACWDAASPQLLRTFGITQRALRRLNVALVRAAPRVAAELLAAAQHADAAAAAAKKRGAAPAAAAAALTCGKDGTIRWSRGSLPCSHDAKGAWRYVAARANATAGTAVAAAVGTAGGGEGGDTPRDRDRGSASERAGARGVSLRQLLAYYELPSHIGPAVERSAWLHGALAPDGGAGAAASRWGASAADSAKLDAQLRGESVDGGDAVNGDDIVASSARGAPQRQRLGANQW</sequence>
<proteinExistence type="predicted"/>
<dbReference type="InterPro" id="IPR021466">
    <property type="entry name" value="Put_rhamnosyl_transferase"/>
</dbReference>
<evidence type="ECO:0000313" key="2">
    <source>
        <dbReference type="EMBL" id="KAG8457509.1"/>
    </source>
</evidence>
<gene>
    <name evidence="2" type="ORF">KFE25_004145</name>
</gene>
<name>A0A8J6C1F0_DIALT</name>
<evidence type="ECO:0000256" key="1">
    <source>
        <dbReference type="SAM" id="MobiDB-lite"/>
    </source>
</evidence>
<reference evidence="2" key="1">
    <citation type="submission" date="2021-05" db="EMBL/GenBank/DDBJ databases">
        <title>The genome of the haptophyte Pavlova lutheri (Diacronema luteri, Pavlovales) - a model for lipid biosynthesis in eukaryotic algae.</title>
        <authorList>
            <person name="Hulatt C.J."/>
            <person name="Posewitz M.C."/>
        </authorList>
    </citation>
    <scope>NUCLEOTIDE SEQUENCE</scope>
    <source>
        <strain evidence="2">NIVA-4/92</strain>
    </source>
</reference>
<comment type="caution">
    <text evidence="2">The sequence shown here is derived from an EMBL/GenBank/DDBJ whole genome shotgun (WGS) entry which is preliminary data.</text>
</comment>
<accession>A0A8J6C1F0</accession>
<organism evidence="2 3">
    <name type="scientific">Diacronema lutheri</name>
    <name type="common">Unicellular marine alga</name>
    <name type="synonym">Monochrysis lutheri</name>
    <dbReference type="NCBI Taxonomy" id="2081491"/>
    <lineage>
        <taxon>Eukaryota</taxon>
        <taxon>Haptista</taxon>
        <taxon>Haptophyta</taxon>
        <taxon>Pavlovophyceae</taxon>
        <taxon>Pavlovales</taxon>
        <taxon>Pavlovaceae</taxon>
        <taxon>Diacronema</taxon>
    </lineage>
</organism>
<feature type="region of interest" description="Disordered" evidence="1">
    <location>
        <begin position="121"/>
        <end position="172"/>
    </location>
</feature>
<dbReference type="Pfam" id="PF11316">
    <property type="entry name" value="Rhamno_transf"/>
    <property type="match status" value="1"/>
</dbReference>
<protein>
    <submittedName>
        <fullName evidence="2">Uncharacterized protein</fullName>
    </submittedName>
</protein>
<dbReference type="Proteomes" id="UP000751190">
    <property type="component" value="Unassembled WGS sequence"/>
</dbReference>